<reference evidence="1 2" key="2">
    <citation type="submission" date="2018-01" db="EMBL/GenBank/DDBJ databases">
        <title>Genomic study of Klebsiella pneumoniae.</title>
        <authorList>
            <person name="Yang Y."/>
            <person name="Bicalho R."/>
        </authorList>
    </citation>
    <scope>NUCLEOTIDE SEQUENCE [LARGE SCALE GENOMIC DNA]</scope>
    <source>
        <strain evidence="1 2">A10</strain>
    </source>
</reference>
<accession>A0A2J5PGT7</accession>
<dbReference type="EMBL" id="PIDR01000900">
    <property type="protein sequence ID" value="PLO65261.1"/>
    <property type="molecule type" value="Genomic_DNA"/>
</dbReference>
<dbReference type="AlphaFoldDB" id="A0A2J5PGT7"/>
<evidence type="ECO:0000313" key="2">
    <source>
        <dbReference type="Proteomes" id="UP000234667"/>
    </source>
</evidence>
<dbReference type="Proteomes" id="UP000234667">
    <property type="component" value="Unassembled WGS sequence"/>
</dbReference>
<evidence type="ECO:0000313" key="1">
    <source>
        <dbReference type="EMBL" id="PLO65261.1"/>
    </source>
</evidence>
<proteinExistence type="predicted"/>
<reference evidence="1 2" key="1">
    <citation type="submission" date="2017-11" db="EMBL/GenBank/DDBJ databases">
        <authorList>
            <person name="Han C.G."/>
        </authorList>
    </citation>
    <scope>NUCLEOTIDE SEQUENCE [LARGE SCALE GENOMIC DNA]</scope>
    <source>
        <strain evidence="1 2">A10</strain>
    </source>
</reference>
<dbReference type="RefSeq" id="WP_009485391.1">
    <property type="nucleotide sequence ID" value="NZ_JAFHGN010000046.1"/>
</dbReference>
<comment type="caution">
    <text evidence="1">The sequence shown here is derived from an EMBL/GenBank/DDBJ whole genome shotgun (WGS) entry which is preliminary data.</text>
</comment>
<gene>
    <name evidence="1" type="ORF">CWN49_23605</name>
</gene>
<sequence>MYIYTVFIGVILMPERYQYPVDEGFADRIHTPEGVRSLVVKSQLMELLREMERDGHDVSGAAAELVALVNYVTSSQLSMRELQTHLDFCAMQLRQQLR</sequence>
<protein>
    <submittedName>
        <fullName evidence="1">Uncharacterized protein</fullName>
    </submittedName>
</protein>
<organism evidence="1 2">
    <name type="scientific">Klebsiella michiganensis</name>
    <dbReference type="NCBI Taxonomy" id="1134687"/>
    <lineage>
        <taxon>Bacteria</taxon>
        <taxon>Pseudomonadati</taxon>
        <taxon>Pseudomonadota</taxon>
        <taxon>Gammaproteobacteria</taxon>
        <taxon>Enterobacterales</taxon>
        <taxon>Enterobacteriaceae</taxon>
        <taxon>Klebsiella/Raoultella group</taxon>
        <taxon>Klebsiella</taxon>
    </lineage>
</organism>
<name>A0A2J5PGT7_9ENTR</name>